<feature type="transmembrane region" description="Helical" evidence="1">
    <location>
        <begin position="204"/>
        <end position="221"/>
    </location>
</feature>
<feature type="transmembrane region" description="Helical" evidence="1">
    <location>
        <begin position="281"/>
        <end position="303"/>
    </location>
</feature>
<feature type="domain" description="Phosphatidic acid phosphatase type 2/haloperoxidase" evidence="2">
    <location>
        <begin position="138"/>
        <end position="225"/>
    </location>
</feature>
<comment type="caution">
    <text evidence="3">The sequence shown here is derived from an EMBL/GenBank/DDBJ whole genome shotgun (WGS) entry which is preliminary data.</text>
</comment>
<dbReference type="InterPro" id="IPR000326">
    <property type="entry name" value="PAP2/HPO"/>
</dbReference>
<name>A0A6N7W202_9ACTO</name>
<evidence type="ECO:0000259" key="2">
    <source>
        <dbReference type="Pfam" id="PF01569"/>
    </source>
</evidence>
<dbReference type="Proteomes" id="UP000470875">
    <property type="component" value="Unassembled WGS sequence"/>
</dbReference>
<feature type="transmembrane region" description="Helical" evidence="1">
    <location>
        <begin position="114"/>
        <end position="132"/>
    </location>
</feature>
<dbReference type="InterPro" id="IPR036938">
    <property type="entry name" value="PAP2/HPO_sf"/>
</dbReference>
<feature type="transmembrane region" description="Helical" evidence="1">
    <location>
        <begin position="177"/>
        <end position="198"/>
    </location>
</feature>
<keyword evidence="1" id="KW-0812">Transmembrane</keyword>
<proteinExistence type="predicted"/>
<gene>
    <name evidence="3" type="ORF">FYJ24_00745</name>
</gene>
<dbReference type="SUPFAM" id="SSF48317">
    <property type="entry name" value="Acid phosphatase/Vanadium-dependent haloperoxidase"/>
    <property type="match status" value="1"/>
</dbReference>
<dbReference type="Pfam" id="PF01569">
    <property type="entry name" value="PAP2"/>
    <property type="match status" value="1"/>
</dbReference>
<feature type="transmembrane region" description="Helical" evidence="1">
    <location>
        <begin position="233"/>
        <end position="261"/>
    </location>
</feature>
<organism evidence="3 4">
    <name type="scientific">Scrofimicrobium canadense</name>
    <dbReference type="NCBI Taxonomy" id="2652290"/>
    <lineage>
        <taxon>Bacteria</taxon>
        <taxon>Bacillati</taxon>
        <taxon>Actinomycetota</taxon>
        <taxon>Actinomycetes</taxon>
        <taxon>Actinomycetales</taxon>
        <taxon>Actinomycetaceae</taxon>
        <taxon>Scrofimicrobium</taxon>
    </lineage>
</organism>
<evidence type="ECO:0000313" key="4">
    <source>
        <dbReference type="Proteomes" id="UP000470875"/>
    </source>
</evidence>
<protein>
    <submittedName>
        <fullName evidence="3">Phosphatase PAP2 family protein</fullName>
    </submittedName>
</protein>
<evidence type="ECO:0000313" key="3">
    <source>
        <dbReference type="EMBL" id="MSS83315.1"/>
    </source>
</evidence>
<feature type="transmembrane region" description="Helical" evidence="1">
    <location>
        <begin position="38"/>
        <end position="60"/>
    </location>
</feature>
<reference evidence="3 4" key="1">
    <citation type="submission" date="2019-08" db="EMBL/GenBank/DDBJ databases">
        <title>In-depth cultivation of the pig gut microbiome towards novel bacterial diversity and tailored functional studies.</title>
        <authorList>
            <person name="Wylensek D."/>
            <person name="Hitch T.C.A."/>
            <person name="Clavel T."/>
        </authorList>
    </citation>
    <scope>NUCLEOTIDE SEQUENCE [LARGE SCALE GENOMIC DNA]</scope>
    <source>
        <strain evidence="3 4">WB03_NA08</strain>
    </source>
</reference>
<dbReference type="EMBL" id="VULO01000001">
    <property type="protein sequence ID" value="MSS83315.1"/>
    <property type="molecule type" value="Genomic_DNA"/>
</dbReference>
<dbReference type="Gene3D" id="1.20.144.10">
    <property type="entry name" value="Phosphatidic acid phosphatase type 2/haloperoxidase"/>
    <property type="match status" value="1"/>
</dbReference>
<feature type="transmembrane region" description="Helical" evidence="1">
    <location>
        <begin position="85"/>
        <end position="107"/>
    </location>
</feature>
<evidence type="ECO:0000256" key="1">
    <source>
        <dbReference type="SAM" id="Phobius"/>
    </source>
</evidence>
<sequence>MGCQWSMHGGLRPRNRRREIIGLVLEALPHRRARTARVAAVLVSVALLLVLTWGALYTVAGQNLDNLGMEALKERAALIPEGLDFLTNLVSLPALIVVAAGVAGVALWRRRPALGIRAVIIVAASNLMVQIVKAALSRPELNVSWSLQNSYPSGHTAFAAGVSAALVVVAPKAFRSAAALFGTVWTGLMSLVVVAQGWHRPADTIASILIVAAWTFALAPVEEDRRRANRATHLGLISAWVFFLSAFAVTLLAVLSVRGILPYSQSYPDLVSLVGAPTISGRLFAVSAMFLPWGVQALVMVGVDRLARPGKLGQ</sequence>
<dbReference type="AlphaFoldDB" id="A0A6N7W202"/>
<keyword evidence="1" id="KW-1133">Transmembrane helix</keyword>
<accession>A0A6N7W202</accession>
<feature type="transmembrane region" description="Helical" evidence="1">
    <location>
        <begin position="152"/>
        <end position="170"/>
    </location>
</feature>
<keyword evidence="1" id="KW-0472">Membrane</keyword>
<keyword evidence="4" id="KW-1185">Reference proteome</keyword>